<dbReference type="EMBL" id="JALHAP010000066">
    <property type="protein sequence ID" value="MCT4700534.1"/>
    <property type="molecule type" value="Genomic_DNA"/>
</dbReference>
<evidence type="ECO:0000313" key="4">
    <source>
        <dbReference type="Proteomes" id="UP001150641"/>
    </source>
</evidence>
<name>A0A9X3A9K9_9ENTR</name>
<evidence type="ECO:0000259" key="2">
    <source>
        <dbReference type="Pfam" id="PF10671"/>
    </source>
</evidence>
<dbReference type="Gene3D" id="3.55.50.70">
    <property type="match status" value="1"/>
</dbReference>
<keyword evidence="4" id="KW-1185">Reference proteome</keyword>
<feature type="region of interest" description="Disordered" evidence="1">
    <location>
        <begin position="1"/>
        <end position="67"/>
    </location>
</feature>
<evidence type="ECO:0000256" key="1">
    <source>
        <dbReference type="SAM" id="MobiDB-lite"/>
    </source>
</evidence>
<dbReference type="RefSeq" id="WP_271121406.1">
    <property type="nucleotide sequence ID" value="NZ_JALHAN010000053.1"/>
</dbReference>
<feature type="domain" description="Toxin co-regulated pilus biosynthesis protein Q C-terminal" evidence="2">
    <location>
        <begin position="122"/>
        <end position="199"/>
    </location>
</feature>
<feature type="compositionally biased region" description="Polar residues" evidence="1">
    <location>
        <begin position="36"/>
        <end position="45"/>
    </location>
</feature>
<dbReference type="AlphaFoldDB" id="A0A9X3A9K9"/>
<reference evidence="3" key="1">
    <citation type="submission" date="2022-03" db="EMBL/GenBank/DDBJ databases">
        <title>Proposal of a novel genus Dryocolo and two novel species.</title>
        <authorList>
            <person name="Maddock D.W."/>
            <person name="Brady C.L."/>
            <person name="Denman S."/>
            <person name="Arnold D."/>
        </authorList>
    </citation>
    <scope>NUCLEOTIDE SEQUENCE</scope>
    <source>
        <strain evidence="3">H6W4</strain>
    </source>
</reference>
<proteinExistence type="predicted"/>
<organism evidence="3 4">
    <name type="scientific">Dryocola boscaweniae</name>
    <dbReference type="NCBI Taxonomy" id="2925397"/>
    <lineage>
        <taxon>Bacteria</taxon>
        <taxon>Pseudomonadati</taxon>
        <taxon>Pseudomonadota</taxon>
        <taxon>Gammaproteobacteria</taxon>
        <taxon>Enterobacterales</taxon>
        <taxon>Enterobacteriaceae</taxon>
        <taxon>Dryocola</taxon>
    </lineage>
</organism>
<comment type="caution">
    <text evidence="3">The sequence shown here is derived from an EMBL/GenBank/DDBJ whole genome shotgun (WGS) entry which is preliminary data.</text>
</comment>
<dbReference type="Proteomes" id="UP001150641">
    <property type="component" value="Unassembled WGS sequence"/>
</dbReference>
<evidence type="ECO:0000313" key="3">
    <source>
        <dbReference type="EMBL" id="MCT4700534.1"/>
    </source>
</evidence>
<sequence length="200" mass="21691">MASCDVTGSSASGNRFFHPQTGDMQGNKCADPLALQETQLDTQSVPAADSPVLKPSDFSSQKDTRWDAPIEKKRDPDIQRADALVKSAKSYGEEALSTFNVPASSADITGMLNTGDLESSDVWCVIKDKTLSENMRAWADKARWSIKWLAEYDYPIVSPFCISGTFPQAIGSVIGAYANTAQVLSLDLYPKQNIATISSK</sequence>
<dbReference type="Pfam" id="PF10671">
    <property type="entry name" value="TcpQ"/>
    <property type="match status" value="1"/>
</dbReference>
<accession>A0A9X3A9K9</accession>
<protein>
    <submittedName>
        <fullName evidence="3">Toxin co-regulated pilus biosynthesis Q family protein</fullName>
    </submittedName>
</protein>
<feature type="compositionally biased region" description="Polar residues" evidence="1">
    <location>
        <begin position="1"/>
        <end position="13"/>
    </location>
</feature>
<gene>
    <name evidence="3" type="ORF">MUA00_01695</name>
</gene>
<dbReference type="InterPro" id="IPR018927">
    <property type="entry name" value="Pilus_synth_Q_C"/>
</dbReference>